<gene>
    <name evidence="2" type="ORF">STRIP9103_00218</name>
</gene>
<dbReference type="EMBL" id="AEJC01000515">
    <property type="protein sequence ID" value="EKX62472.1"/>
    <property type="molecule type" value="Genomic_DNA"/>
</dbReference>
<organism evidence="2 3">
    <name type="scientific">Streptomyces ipomoeae 91-03</name>
    <dbReference type="NCBI Taxonomy" id="698759"/>
    <lineage>
        <taxon>Bacteria</taxon>
        <taxon>Bacillati</taxon>
        <taxon>Actinomycetota</taxon>
        <taxon>Actinomycetes</taxon>
        <taxon>Kitasatosporales</taxon>
        <taxon>Streptomycetaceae</taxon>
        <taxon>Streptomyces</taxon>
    </lineage>
</organism>
<evidence type="ECO:0000313" key="2">
    <source>
        <dbReference type="EMBL" id="EKX62472.1"/>
    </source>
</evidence>
<dbReference type="PATRIC" id="fig|698759.3.peg.6817"/>
<evidence type="ECO:0000313" key="3">
    <source>
        <dbReference type="Proteomes" id="UP000010411"/>
    </source>
</evidence>
<feature type="region of interest" description="Disordered" evidence="1">
    <location>
        <begin position="62"/>
        <end position="178"/>
    </location>
</feature>
<dbReference type="AlphaFoldDB" id="L1KPD6"/>
<protein>
    <submittedName>
        <fullName evidence="2">Uncharacterized protein</fullName>
    </submittedName>
</protein>
<dbReference type="Proteomes" id="UP000010411">
    <property type="component" value="Unassembled WGS sequence"/>
</dbReference>
<sequence length="178" mass="18401">MVGARSGEHLAVAFGVQDARDDDVIPGVQRVAGGQVDQADVRGAGTVVFPEDDAAEVVLTDQGQAPADLSRGPAATLDFPAIDGESRSQRRAHSARNSRCPRGVKQREGVGGVEERVPQDTDGIGVPADEPHATRGVPVDRGVFPQPGEERGGIVPELGIPDGVEHVQPGGVLGRGRG</sequence>
<comment type="caution">
    <text evidence="2">The sequence shown here is derived from an EMBL/GenBank/DDBJ whole genome shotgun (WGS) entry which is preliminary data.</text>
</comment>
<name>L1KPD6_9ACTN</name>
<reference evidence="2 3" key="1">
    <citation type="submission" date="2012-11" db="EMBL/GenBank/DDBJ databases">
        <authorList>
            <person name="Huguet-Tapia J.C."/>
            <person name="Durkin A.S."/>
            <person name="Pettis G.S."/>
            <person name="Badger J.H."/>
        </authorList>
    </citation>
    <scope>NUCLEOTIDE SEQUENCE [LARGE SCALE GENOMIC DNA]</scope>
    <source>
        <strain evidence="2 3">91-03</strain>
    </source>
</reference>
<accession>L1KPD6</accession>
<evidence type="ECO:0000256" key="1">
    <source>
        <dbReference type="SAM" id="MobiDB-lite"/>
    </source>
</evidence>
<keyword evidence="3" id="KW-1185">Reference proteome</keyword>
<proteinExistence type="predicted"/>
<feature type="compositionally biased region" description="Basic and acidic residues" evidence="1">
    <location>
        <begin position="105"/>
        <end position="119"/>
    </location>
</feature>